<dbReference type="InterPro" id="IPR011836">
    <property type="entry name" value="YhdP"/>
</dbReference>
<dbReference type="InterPro" id="IPR025263">
    <property type="entry name" value="YhdP_central"/>
</dbReference>
<dbReference type="PANTHER" id="PTHR38690">
    <property type="entry name" value="PROTEASE-RELATED"/>
    <property type="match status" value="1"/>
</dbReference>
<dbReference type="Proteomes" id="UP000231409">
    <property type="component" value="Unassembled WGS sequence"/>
</dbReference>
<evidence type="ECO:0000256" key="2">
    <source>
        <dbReference type="SAM" id="Phobius"/>
    </source>
</evidence>
<feature type="domain" description="YhdP central" evidence="3">
    <location>
        <begin position="17"/>
        <end position="1308"/>
    </location>
</feature>
<dbReference type="RefSeq" id="WP_099615340.1">
    <property type="nucleotide sequence ID" value="NZ_KZ319373.1"/>
</dbReference>
<gene>
    <name evidence="4" type="ORF">CLH61_13815</name>
</gene>
<dbReference type="NCBIfam" id="TIGR02099">
    <property type="entry name" value="YhdP family protein"/>
    <property type="match status" value="1"/>
</dbReference>
<accession>A0A2G1UIU6</accession>
<dbReference type="PANTHER" id="PTHR38690:SF1">
    <property type="entry name" value="PROTEASE"/>
    <property type="match status" value="1"/>
</dbReference>
<evidence type="ECO:0000259" key="3">
    <source>
        <dbReference type="Pfam" id="PF13116"/>
    </source>
</evidence>
<feature type="region of interest" description="Disordered" evidence="1">
    <location>
        <begin position="497"/>
        <end position="519"/>
    </location>
</feature>
<comment type="caution">
    <text evidence="4">The sequence shown here is derived from an EMBL/GenBank/DDBJ whole genome shotgun (WGS) entry which is preliminary data.</text>
</comment>
<keyword evidence="2" id="KW-0812">Transmembrane</keyword>
<dbReference type="EMBL" id="NTFH01000010">
    <property type="protein sequence ID" value="PHQ14388.1"/>
    <property type="molecule type" value="Genomic_DNA"/>
</dbReference>
<dbReference type="Pfam" id="PF13116">
    <property type="entry name" value="YhdP"/>
    <property type="match status" value="1"/>
</dbReference>
<feature type="transmembrane region" description="Helical" evidence="2">
    <location>
        <begin position="20"/>
        <end position="41"/>
    </location>
</feature>
<organism evidence="4 5">
    <name type="scientific">Marinobacter profundi</name>
    <dbReference type="NCBI Taxonomy" id="2666256"/>
    <lineage>
        <taxon>Bacteria</taxon>
        <taxon>Pseudomonadati</taxon>
        <taxon>Pseudomonadota</taxon>
        <taxon>Gammaproteobacteria</taxon>
        <taxon>Pseudomonadales</taxon>
        <taxon>Marinobacteraceae</taxon>
        <taxon>Marinobacter</taxon>
    </lineage>
</organism>
<name>A0A2G1UIU6_9GAMM</name>
<sequence>MTASDGSESAAAPVRLVARLASLVWWLLLSVLVLLAIYVGVGRQLTQNINDYRATVEQRLSAQLGQEVSIGTLAASWQWLDPVLEARDVRVHGPGASSGVAGSLQHLRVRLDSLASLFRFRLVFGDFEADGLELTLTRDSAGEIAVRGVPADGLQSGDLSLWLDRAGAWLSDPSVRITRVDLGIRTDGSNIRYVSIPQLDLVYSRGLFHIAGRAMRSGTTEQLASFRLVGRHFFRGDFTGQAYLELSSGRWFDELVGDLAWRDLSAEGFDVGGRAWFTFQDGRLQQATGRLETPYLQLRSGEASLAPLEAIGADFGWRRPDNPEAAWLAGDFHLRNLTWRWNGETVKPFSLRLHRDPEGVTAYGHGITVGPLARLVDTLNLLPERFDRALGNYQPEGQLDNLSLRVPAAGGFELVSGLVDAGVSAYRGAPGASGLSGVLMMDRSGGQVRVRGDNASLGFPQLFANAWTFDHVEAAVGWRLEGPVTRVFSDDITMHWRPDGSAASESPDGADSPPDSGTARLTGAFDLRLDRDGEDNLGLKVAVENGSEAMLAEFVPVHVVSPALYEWLNIAITDARIDDGEFYGHGLIGESAGKGSFGTSMRYRFRDATVRYDPRWPAAEQVSGEVIVNNASARVTLDQARIGGLDLASGAVRVSPANDGTTVFVDASAPVPGEAVGFWMTNSPLGEMAGAAAANLKFAGNYQLDLALGIPLGSQADPDVDVSIDTAGGAVTYEPAGLQWRDLQGRVSYNSGSGFAGEPLAGRFMDHPVRIGLSRAEGNALRIRQTGALGVAEASTAPWWPLPGATGLAGSINYTATLDASPETASAISFYSGLQDLAVDWPMPLGKAAGEEQPLKAVLDLADERGPVLSGVLQDRLAFRMLWADGQFQRGRVALGTDAVELPEANGLVISGPLAVLDIGLWQAAFDRLAAAPGDAEAGQASAGATGVRQWFRLLELELGELRVAGQAFPDIAVTARPTADSWLIDTRSQRATGRITIPDSPLTPVNVDFQQLGIAPSNGEDPSRRQFTVDEQLEAFRALALENWPDIDVRIADLRLGEESLGQWSFGLRPQPTLLRVEALRGNLRSLAFDGELAWSIAGERERTRLTGQLTGGGLSDLEGLLTDEMPLRNQKTEIALDLEWPGRPDGFGLDELSGDVSLRLDDGVILEQNSTAQLFRIFNILNSDNLWRRLRLDFSDLYEAGVAFDALSGKAVLTSGNLTLDPELQIVGPSGAFKLSGSTNLAEETLNMRLVVVLPLTQNLPLAAILLGAAPLGGALFVLDKVLGDPLSKLTSATYSVSGSWDEPDVRLRNVFDTGE</sequence>
<evidence type="ECO:0000256" key="1">
    <source>
        <dbReference type="SAM" id="MobiDB-lite"/>
    </source>
</evidence>
<keyword evidence="2" id="KW-1133">Transmembrane helix</keyword>
<proteinExistence type="predicted"/>
<keyword evidence="2" id="KW-0472">Membrane</keyword>
<protein>
    <submittedName>
        <fullName evidence="4">TIGR02099 family protein</fullName>
    </submittedName>
</protein>
<reference evidence="4 5" key="1">
    <citation type="submission" date="2017-09" db="EMBL/GenBank/DDBJ databases">
        <title>The draft genome sequences of Marinobacter sp. PWS21.</title>
        <authorList>
            <person name="Cao J."/>
        </authorList>
    </citation>
    <scope>NUCLEOTIDE SEQUENCE [LARGE SCALE GENOMIC DNA]</scope>
    <source>
        <strain evidence="4 5">PWS21</strain>
    </source>
</reference>
<evidence type="ECO:0000313" key="4">
    <source>
        <dbReference type="EMBL" id="PHQ14388.1"/>
    </source>
</evidence>
<evidence type="ECO:0000313" key="5">
    <source>
        <dbReference type="Proteomes" id="UP000231409"/>
    </source>
</evidence>
<keyword evidence="5" id="KW-1185">Reference proteome</keyword>